<name>A0A1H9G102_9ACTN</name>
<evidence type="ECO:0000313" key="2">
    <source>
        <dbReference type="Proteomes" id="UP000199055"/>
    </source>
</evidence>
<accession>A0A1H9G102</accession>
<dbReference type="Proteomes" id="UP000199055">
    <property type="component" value="Unassembled WGS sequence"/>
</dbReference>
<protein>
    <submittedName>
        <fullName evidence="1">Uncharacterized protein</fullName>
    </submittedName>
</protein>
<dbReference type="RefSeq" id="WP_093660023.1">
    <property type="nucleotide sequence ID" value="NZ_FOET01000008.1"/>
</dbReference>
<proteinExistence type="predicted"/>
<sequence length="79" mass="8956">MAVFKLQLTDGRERLVEAGRAGRTADGQIVIEDTDALGVWDCLEEYPADRVRAVWRRGPAESGIYTWIPQPSEGSWWSY</sequence>
<keyword evidence="2" id="KW-1185">Reference proteome</keyword>
<evidence type="ECO:0000313" key="1">
    <source>
        <dbReference type="EMBL" id="SEQ43820.1"/>
    </source>
</evidence>
<reference evidence="1 2" key="1">
    <citation type="submission" date="2016-10" db="EMBL/GenBank/DDBJ databases">
        <authorList>
            <person name="de Groot N.N."/>
        </authorList>
    </citation>
    <scope>NUCLEOTIDE SEQUENCE [LARGE SCALE GENOMIC DNA]</scope>
    <source>
        <strain evidence="1 2">CGMCC 4.3519</strain>
    </source>
</reference>
<gene>
    <name evidence="1" type="ORF">SAMN05216481_10835</name>
</gene>
<dbReference type="AlphaFoldDB" id="A0A1H9G102"/>
<dbReference type="EMBL" id="FOET01000008">
    <property type="protein sequence ID" value="SEQ43820.1"/>
    <property type="molecule type" value="Genomic_DNA"/>
</dbReference>
<organism evidence="1 2">
    <name type="scientific">Streptomyces radiopugnans</name>
    <dbReference type="NCBI Taxonomy" id="403935"/>
    <lineage>
        <taxon>Bacteria</taxon>
        <taxon>Bacillati</taxon>
        <taxon>Actinomycetota</taxon>
        <taxon>Actinomycetes</taxon>
        <taxon>Kitasatosporales</taxon>
        <taxon>Streptomycetaceae</taxon>
        <taxon>Streptomyces</taxon>
    </lineage>
</organism>